<keyword evidence="2" id="KW-1185">Reference proteome</keyword>
<dbReference type="AlphaFoldDB" id="A0A5K7S9D8"/>
<dbReference type="KEGG" id="anf:AQPE_2093"/>
<sequence>MIQSRHIWRGTKLGDAPAIEPSITFAGSNFGFNIWAAKTINNSYAEIDLIPYWQFGELTFSILDYYNPSVGEKNQFLNFKDGECRHSLEITLDNYSGEKNRIKWMFGMFVAGDKNEATGNPFYSTYLELKYPFAVLGIDAEPFAGLTPFNGFYAEKFAVINSGVALSKEFKLSSRLSIPLILTYTYNPYEDKHFLTFGTGLLFSTEN</sequence>
<protein>
    <submittedName>
        <fullName evidence="1">FrrB</fullName>
    </submittedName>
</protein>
<name>A0A5K7S9D8_9BACT</name>
<evidence type="ECO:0000313" key="1">
    <source>
        <dbReference type="EMBL" id="BBE17934.1"/>
    </source>
</evidence>
<dbReference type="Proteomes" id="UP001193389">
    <property type="component" value="Chromosome"/>
</dbReference>
<evidence type="ECO:0000313" key="2">
    <source>
        <dbReference type="Proteomes" id="UP001193389"/>
    </source>
</evidence>
<organism evidence="1 2">
    <name type="scientific">Aquipluma nitroreducens</name>
    <dbReference type="NCBI Taxonomy" id="2010828"/>
    <lineage>
        <taxon>Bacteria</taxon>
        <taxon>Pseudomonadati</taxon>
        <taxon>Bacteroidota</taxon>
        <taxon>Bacteroidia</taxon>
        <taxon>Marinilabiliales</taxon>
        <taxon>Prolixibacteraceae</taxon>
        <taxon>Aquipluma</taxon>
    </lineage>
</organism>
<proteinExistence type="predicted"/>
<accession>A0A5K7S9D8</accession>
<reference evidence="1" key="1">
    <citation type="journal article" date="2020" name="Int. J. Syst. Evol. Microbiol.">
        <title>Aquipluma nitroreducens gen. nov. sp. nov., a novel facultatively anaerobic bacterium isolated from a freshwater lake.</title>
        <authorList>
            <person name="Watanabe M."/>
            <person name="Kojima H."/>
            <person name="Fukui M."/>
        </authorList>
    </citation>
    <scope>NUCLEOTIDE SEQUENCE</scope>
    <source>
        <strain evidence="1">MeG22</strain>
    </source>
</reference>
<gene>
    <name evidence="1" type="ORF">AQPE_2093</name>
</gene>
<dbReference type="EMBL" id="AP018694">
    <property type="protein sequence ID" value="BBE17934.1"/>
    <property type="molecule type" value="Genomic_DNA"/>
</dbReference>